<keyword evidence="1" id="KW-0646">Protease inhibitor</keyword>
<protein>
    <submittedName>
        <fullName evidence="6">Kunitz/Bovine pancreatic trypsin inhibitor domain protein</fullName>
    </submittedName>
</protein>
<dbReference type="AlphaFoldDB" id="A0A0B1SU34"/>
<dbReference type="FunFam" id="4.10.410.10:FF:000020">
    <property type="entry name" value="Collagen, type VI, alpha 3"/>
    <property type="match status" value="1"/>
</dbReference>
<organism evidence="6 7">
    <name type="scientific">Oesophagostomum dentatum</name>
    <name type="common">Nodular worm</name>
    <dbReference type="NCBI Taxonomy" id="61180"/>
    <lineage>
        <taxon>Eukaryota</taxon>
        <taxon>Metazoa</taxon>
        <taxon>Ecdysozoa</taxon>
        <taxon>Nematoda</taxon>
        <taxon>Chromadorea</taxon>
        <taxon>Rhabditida</taxon>
        <taxon>Rhabditina</taxon>
        <taxon>Rhabditomorpha</taxon>
        <taxon>Strongyloidea</taxon>
        <taxon>Strongylidae</taxon>
        <taxon>Oesophagostomum</taxon>
    </lineage>
</organism>
<evidence type="ECO:0000256" key="3">
    <source>
        <dbReference type="ARBA" id="ARBA00023157"/>
    </source>
</evidence>
<feature type="region of interest" description="Disordered" evidence="4">
    <location>
        <begin position="245"/>
        <end position="266"/>
    </location>
</feature>
<dbReference type="InterPro" id="IPR020901">
    <property type="entry name" value="Prtase_inh_Kunz-CS"/>
</dbReference>
<accession>A0A0B1SU34</accession>
<evidence type="ECO:0000256" key="1">
    <source>
        <dbReference type="ARBA" id="ARBA00022690"/>
    </source>
</evidence>
<evidence type="ECO:0000313" key="6">
    <source>
        <dbReference type="EMBL" id="KHJ87027.1"/>
    </source>
</evidence>
<proteinExistence type="predicted"/>
<gene>
    <name evidence="6" type="ORF">OESDEN_13207</name>
</gene>
<dbReference type="OrthoDB" id="4473401at2759"/>
<evidence type="ECO:0000256" key="4">
    <source>
        <dbReference type="SAM" id="MobiDB-lite"/>
    </source>
</evidence>
<keyword evidence="7" id="KW-1185">Reference proteome</keyword>
<feature type="non-terminal residue" evidence="6">
    <location>
        <position position="1"/>
    </location>
</feature>
<dbReference type="CDD" id="cd22593">
    <property type="entry name" value="Kunitz_conkunitzin"/>
    <property type="match status" value="2"/>
</dbReference>
<dbReference type="PROSITE" id="PS00280">
    <property type="entry name" value="BPTI_KUNITZ_1"/>
    <property type="match status" value="1"/>
</dbReference>
<dbReference type="CDD" id="cd00109">
    <property type="entry name" value="Kunitz-type"/>
    <property type="match status" value="1"/>
</dbReference>
<dbReference type="SMART" id="SM00131">
    <property type="entry name" value="KU"/>
    <property type="match status" value="3"/>
</dbReference>
<dbReference type="InterPro" id="IPR002223">
    <property type="entry name" value="Kunitz_BPTI"/>
</dbReference>
<evidence type="ECO:0000313" key="7">
    <source>
        <dbReference type="Proteomes" id="UP000053660"/>
    </source>
</evidence>
<dbReference type="EMBL" id="KN558744">
    <property type="protein sequence ID" value="KHJ87027.1"/>
    <property type="molecule type" value="Genomic_DNA"/>
</dbReference>
<sequence>LQPERAHFPLFPDVCSLPINRGTGKRVFALRYAYNSAKGVCEPFMYSLKGGNKNNFYTKELCERACGTATPTPTPSTPDYGDICSLPLERGTGREEYVTRYGYDSSKGKCVSFPYSLKGGNANNFYSMALCEQICGTGPIITPETTTTTTPTTPVSRERCSLPIERGPCESYVPRFAYDSNTQSCVLFYYGGCLGNDNRFRTLRGCQYTCMYGQQTTMPTESMDTAITTAYSSYTLAVMGMPTTSKHLTNADEPADGTPTTPAETR</sequence>
<feature type="domain" description="BPTI/Kunitz inhibitor" evidence="5">
    <location>
        <begin position="15"/>
        <end position="66"/>
    </location>
</feature>
<name>A0A0B1SU34_OESDE</name>
<dbReference type="GO" id="GO:0004867">
    <property type="term" value="F:serine-type endopeptidase inhibitor activity"/>
    <property type="evidence" value="ECO:0007669"/>
    <property type="project" value="UniProtKB-KW"/>
</dbReference>
<dbReference type="PANTHER" id="PTHR10083">
    <property type="entry name" value="KUNITZ-TYPE PROTEASE INHIBITOR-RELATED"/>
    <property type="match status" value="1"/>
</dbReference>
<dbReference type="InterPro" id="IPR036880">
    <property type="entry name" value="Kunitz_BPTI_sf"/>
</dbReference>
<feature type="domain" description="BPTI/Kunitz inhibitor" evidence="5">
    <location>
        <begin position="84"/>
        <end position="135"/>
    </location>
</feature>
<dbReference type="SUPFAM" id="SSF57362">
    <property type="entry name" value="BPTI-like"/>
    <property type="match status" value="3"/>
</dbReference>
<dbReference type="PRINTS" id="PR00759">
    <property type="entry name" value="BASICPTASE"/>
</dbReference>
<dbReference type="Pfam" id="PF00014">
    <property type="entry name" value="Kunitz_BPTI"/>
    <property type="match status" value="3"/>
</dbReference>
<evidence type="ECO:0000256" key="2">
    <source>
        <dbReference type="ARBA" id="ARBA00022900"/>
    </source>
</evidence>
<evidence type="ECO:0000259" key="5">
    <source>
        <dbReference type="PROSITE" id="PS50279"/>
    </source>
</evidence>
<keyword evidence="3" id="KW-1015">Disulfide bond</keyword>
<dbReference type="Proteomes" id="UP000053660">
    <property type="component" value="Unassembled WGS sequence"/>
</dbReference>
<dbReference type="PROSITE" id="PS50279">
    <property type="entry name" value="BPTI_KUNITZ_2"/>
    <property type="match status" value="3"/>
</dbReference>
<dbReference type="Gene3D" id="4.10.410.10">
    <property type="entry name" value="Pancreatic trypsin inhibitor Kunitz domain"/>
    <property type="match status" value="3"/>
</dbReference>
<feature type="domain" description="BPTI/Kunitz inhibitor" evidence="5">
    <location>
        <begin position="160"/>
        <end position="210"/>
    </location>
</feature>
<reference evidence="6 7" key="1">
    <citation type="submission" date="2014-03" db="EMBL/GenBank/DDBJ databases">
        <title>Draft genome of the hookworm Oesophagostomum dentatum.</title>
        <authorList>
            <person name="Mitreva M."/>
        </authorList>
    </citation>
    <scope>NUCLEOTIDE SEQUENCE [LARGE SCALE GENOMIC DNA]</scope>
    <source>
        <strain evidence="6 7">OD-Hann</strain>
    </source>
</reference>
<dbReference type="InterPro" id="IPR050098">
    <property type="entry name" value="TFPI/VKTCI-like"/>
</dbReference>
<keyword evidence="2" id="KW-0722">Serine protease inhibitor</keyword>